<dbReference type="InterPro" id="IPR007094">
    <property type="entry name" value="RNA-dir_pol_PSvirus"/>
</dbReference>
<feature type="domain" description="SF3 helicase" evidence="11">
    <location>
        <begin position="558"/>
        <end position="741"/>
    </location>
</feature>
<dbReference type="InterPro" id="IPR009003">
    <property type="entry name" value="Peptidase_S1_PA"/>
</dbReference>
<keyword evidence="4" id="KW-0548">Nucleotidyltransferase</keyword>
<dbReference type="GO" id="GO:0004197">
    <property type="term" value="F:cysteine-type endopeptidase activity"/>
    <property type="evidence" value="ECO:0007669"/>
    <property type="project" value="InterPro"/>
</dbReference>
<reference evidence="13" key="1">
    <citation type="journal article" date="2018" name="J. Gen. Virol.">
        <title>Metagenomic analysis of Varroa-free Australian honey bees (Apis mellifera) shows a diverse Picornavirales virome.</title>
        <authorList>
            <person name="Roberts J.M."/>
            <person name="Anderson D.L."/>
            <person name="Durr P.A."/>
        </authorList>
    </citation>
    <scope>NUCLEOTIDE SEQUENCE</scope>
    <source>
        <strain evidence="13">WA2-13</strain>
    </source>
</reference>
<dbReference type="PROSITE" id="PS50507">
    <property type="entry name" value="RDRP_SSRNA_POS"/>
    <property type="match status" value="1"/>
</dbReference>
<dbReference type="GO" id="GO:0003724">
    <property type="term" value="F:RNA helicase activity"/>
    <property type="evidence" value="ECO:0007669"/>
    <property type="project" value="InterPro"/>
</dbReference>
<keyword evidence="6" id="KW-0378">Hydrolase</keyword>
<organism evidence="13">
    <name type="scientific">Perth bee virus 1</name>
    <dbReference type="NCBI Taxonomy" id="2201295"/>
    <lineage>
        <taxon>Viruses</taxon>
        <taxon>Riboviria</taxon>
        <taxon>Orthornavirae</taxon>
        <taxon>Pisuviricota</taxon>
        <taxon>Pisoniviricetes</taxon>
        <taxon>Picornavirales</taxon>
    </lineage>
</organism>
<evidence type="ECO:0000256" key="9">
    <source>
        <dbReference type="ARBA" id="ARBA00022953"/>
    </source>
</evidence>
<keyword evidence="8" id="KW-0067">ATP-binding</keyword>
<dbReference type="Gene3D" id="3.40.50.300">
    <property type="entry name" value="P-loop containing nucleotide triphosphate hydrolases"/>
    <property type="match status" value="1"/>
</dbReference>
<evidence type="ECO:0000256" key="3">
    <source>
        <dbReference type="ARBA" id="ARBA00022679"/>
    </source>
</evidence>
<evidence type="ECO:0000256" key="5">
    <source>
        <dbReference type="ARBA" id="ARBA00022741"/>
    </source>
</evidence>
<feature type="domain" description="RdRp catalytic" evidence="10">
    <location>
        <begin position="1552"/>
        <end position="1687"/>
    </location>
</feature>
<keyword evidence="7" id="KW-0788">Thiol protease</keyword>
<dbReference type="InterPro" id="IPR001205">
    <property type="entry name" value="RNA-dir_pol_C"/>
</dbReference>
<evidence type="ECO:0000256" key="8">
    <source>
        <dbReference type="ARBA" id="ARBA00022840"/>
    </source>
</evidence>
<dbReference type="GO" id="GO:0003723">
    <property type="term" value="F:RNA binding"/>
    <property type="evidence" value="ECO:0007669"/>
    <property type="project" value="InterPro"/>
</dbReference>
<dbReference type="InterPro" id="IPR043502">
    <property type="entry name" value="DNA/RNA_pol_sf"/>
</dbReference>
<dbReference type="Pfam" id="PF00680">
    <property type="entry name" value="RdRP_1"/>
    <property type="match status" value="1"/>
</dbReference>
<evidence type="ECO:0000256" key="1">
    <source>
        <dbReference type="ARBA" id="ARBA00022484"/>
    </source>
</evidence>
<dbReference type="EMBL" id="MG995730">
    <property type="protein sequence ID" value="AWK77894.1"/>
    <property type="molecule type" value="Genomic_RNA"/>
</dbReference>
<dbReference type="InterPro" id="IPR027417">
    <property type="entry name" value="P-loop_NTPase"/>
</dbReference>
<dbReference type="SUPFAM" id="SSF56672">
    <property type="entry name" value="DNA/RNA polymerases"/>
    <property type="match status" value="1"/>
</dbReference>
<dbReference type="InterPro" id="IPR043128">
    <property type="entry name" value="Rev_trsase/Diguanyl_cyclase"/>
</dbReference>
<dbReference type="InterPro" id="IPR044067">
    <property type="entry name" value="PCV_3C_PRO"/>
</dbReference>
<dbReference type="PROSITE" id="PS51218">
    <property type="entry name" value="SF3_HELICASE_2"/>
    <property type="match status" value="1"/>
</dbReference>
<keyword evidence="1" id="KW-0696">RNA-directed RNA polymerase</keyword>
<dbReference type="GO" id="GO:0039694">
    <property type="term" value="P:viral RNA genome replication"/>
    <property type="evidence" value="ECO:0007669"/>
    <property type="project" value="InterPro"/>
</dbReference>
<evidence type="ECO:0000256" key="6">
    <source>
        <dbReference type="ARBA" id="ARBA00022801"/>
    </source>
</evidence>
<dbReference type="InterPro" id="IPR014759">
    <property type="entry name" value="Helicase_SF3_ssRNA_vir"/>
</dbReference>
<dbReference type="GO" id="GO:0006351">
    <property type="term" value="P:DNA-templated transcription"/>
    <property type="evidence" value="ECO:0007669"/>
    <property type="project" value="InterPro"/>
</dbReference>
<evidence type="ECO:0000259" key="11">
    <source>
        <dbReference type="PROSITE" id="PS51218"/>
    </source>
</evidence>
<dbReference type="Gene3D" id="3.30.70.270">
    <property type="match status" value="1"/>
</dbReference>
<dbReference type="GO" id="GO:0003968">
    <property type="term" value="F:RNA-directed RNA polymerase activity"/>
    <property type="evidence" value="ECO:0007669"/>
    <property type="project" value="UniProtKB-KW"/>
</dbReference>
<keyword evidence="9" id="KW-0693">Viral RNA replication</keyword>
<keyword evidence="2" id="KW-0645">Protease</keyword>
<name>A0A2U8JQC0_9VIRU</name>
<dbReference type="InterPro" id="IPR000605">
    <property type="entry name" value="Helicase_SF3_ssDNA/RNA_vir"/>
</dbReference>
<dbReference type="Gene3D" id="2.40.10.10">
    <property type="entry name" value="Trypsin-like serine proteases"/>
    <property type="match status" value="1"/>
</dbReference>
<keyword evidence="5" id="KW-0547">Nucleotide-binding</keyword>
<dbReference type="GO" id="GO:0006508">
    <property type="term" value="P:proteolysis"/>
    <property type="evidence" value="ECO:0007669"/>
    <property type="project" value="UniProtKB-KW"/>
</dbReference>
<evidence type="ECO:0000259" key="12">
    <source>
        <dbReference type="PROSITE" id="PS51874"/>
    </source>
</evidence>
<evidence type="ECO:0000259" key="10">
    <source>
        <dbReference type="PROSITE" id="PS50507"/>
    </source>
</evidence>
<evidence type="ECO:0000256" key="7">
    <source>
        <dbReference type="ARBA" id="ARBA00022807"/>
    </source>
</evidence>
<accession>A0A2U8JQC0</accession>
<proteinExistence type="predicted"/>
<dbReference type="SUPFAM" id="SSF50494">
    <property type="entry name" value="Trypsin-like serine proteases"/>
    <property type="match status" value="1"/>
</dbReference>
<dbReference type="PROSITE" id="PS51874">
    <property type="entry name" value="PCV_3C_PRO"/>
    <property type="match status" value="1"/>
</dbReference>
<dbReference type="InterPro" id="IPR043504">
    <property type="entry name" value="Peptidase_S1_PA_chymotrypsin"/>
</dbReference>
<sequence>MLVQLNWTLSFRMRLVVEPNPTMNNMLKFNPKINTINKIMTQCTPLEKLSNEMDISLYETAEYLLLGERNTYQRKTVNEWRLKDNLNVIRPWFQNFEPLTTFPAKLLNGYDACPRKIYEITVFKNYLPEEFDKLEKLRDCYSDEIIGAWNLNINPYYPNDLDYFKLCPLVGMNEDVQTYMLEQYFMNEGNLSYEDKLYFMENMFKYKTLPLILPGLESRTWIPQLPHESMIEFLNDELALSESGMCKMLSYMERKSTALKGNNVACQCSDGVVIQEPVNAYAQVGTENNIQNFVNKHINTFIYFSNVDLDYLRNVVHKPIAQIFDFKIDISSFLTDFSMLSKEISSNIIKALEPVVGSVITITKTIIKFIILIGFYLACSYIKKEILNDNLLLSLCLILGFNATCDWYLKDFPQAQSGERNSPIPLFILSEIFGYRPSRSTLKDITYFLANAPRAVMGIEYLFEHFKDLFQYCSDFLSKHVLRMEIRELDSVSPVIKWTEQCIEICKEYQTSQHYHFDDGHYSQVRNLWLKGLELSRNPLLRTEHQYISNLNNKIYNLLEKFPEKYRLAEHGQVRAPPAAVYLYGDTGVGKSTITYPLCTEVISHILFENDPELEIDPTSEIYSRNIEQEYWDGYRGQAITVYDDFAQRVDSTSSPNNEFFEIIRTTNIFPYPLHMADIAQKDCTYFSSKMLFSSSNVSPDRVGKMICSLKYPPAVLRRLGTIIKVEGNGKEKPIDGTFSHDCYKFILEEYDFTTPDYKMTSSKEISYDELVSLLVLKYKHNMRISDTVGEHCKLIQEKVRQKYRDLPKAQILAEYLEKFVSIPRNEYDDQQELVKFEHQDILMPCYFDLLDFASNRLSMFKYDMQRSWEIIYRGLIERFHIIPIILSVWNVVVLIVGGVSLYKMISKNFFSEKQKQSIELTQTQLNNHTRVEVPILESNERNNNMNRIKMESNEKDGAKNNMRLESGEREGVVPKIRLESNEKNEVTPKLKLESQNLPVATKSIVTQNEYNSAVAEGLVAQGLHDVNASEVLGKLMIRNLYAIYLEMNNTTIRIGHVIVVKGKVCIMPYHFVPTLRSYLKQENESRIVMQCIFKGAPKVVYFLSDFLDLKFYQPSAVEGKISDVCSFYLPALHQHSDIVKFFVPKSDSASTVRSRVVLPTLQFPQSTKYEPYATMSFGNADSIITLKNSFNYLLTGVGNEPDQTICLRSAWKYQLETKGGDCGAPCVLINPSIANGRVVGIHVAGCSDGYGYAMPLSREDVCSLVDKVEIIAVSQQFSEKIELGANSVLPFKGKFIPLGKADITVASASKTSITPSLFNETNPHTKQILAKSTMKPAWLLPGTFENQPWDPRIYRLEKFGTDLIPVKINFFSKAVKAYLNYLKPKIAELDLDITHIKSKYTFEEACEGFLGDHTLNPIKRNTSAGYPLCSLVKKGKKEIFGAEGPFQYDTTVGKLVRNQWEQTCAEIENGIRNLSVFVNTLKDEKKPIEKAHKTRLFSAGSLLDLLLCRTYFMKAVSILTHLKIDCMIAVGTNVYSYDWTKLAINLLSKGENFVAGDFEGFDSSQQKEILRQACEILICLCDDPNLEKEERQKHEKARRVLMDNLLESVHYDFGELSMWIKGLPSGHYLTALVNSLFVILSFVYSFWRASGLNANVAVDVFFKDFFIITYGDDHVICIPDKWKNVFNQLTVKNYLSELGLSYTTEDKKEAEFETRKLSEVTFLKRSFVYNDEQKRYDAPIVIDTIRECLLWVKKSEDPYLALEANIGFALRELSLHKDCVWNEWYDRITECAYKHGIKVEYSSKDSAYYDCINEQYTLTQM</sequence>
<evidence type="ECO:0000313" key="13">
    <source>
        <dbReference type="EMBL" id="AWK77894.1"/>
    </source>
</evidence>
<keyword evidence="3" id="KW-0808">Transferase</keyword>
<dbReference type="Pfam" id="PF00910">
    <property type="entry name" value="RNA_helicase"/>
    <property type="match status" value="1"/>
</dbReference>
<feature type="domain" description="Peptidase C3" evidence="12">
    <location>
        <begin position="1026"/>
        <end position="1262"/>
    </location>
</feature>
<evidence type="ECO:0000256" key="4">
    <source>
        <dbReference type="ARBA" id="ARBA00022695"/>
    </source>
</evidence>
<reference evidence="13" key="2">
    <citation type="submission" date="2018-02" db="EMBL/GenBank/DDBJ databases">
        <authorList>
            <person name="Anderson D."/>
            <person name="Durr P."/>
        </authorList>
    </citation>
    <scope>NUCLEOTIDE SEQUENCE</scope>
    <source>
        <strain evidence="13">WA2-13</strain>
    </source>
</reference>
<protein>
    <submittedName>
        <fullName evidence="13">Nonstructural polyprotein</fullName>
    </submittedName>
</protein>
<dbReference type="GO" id="GO:0005524">
    <property type="term" value="F:ATP binding"/>
    <property type="evidence" value="ECO:0007669"/>
    <property type="project" value="UniProtKB-KW"/>
</dbReference>
<evidence type="ECO:0000256" key="2">
    <source>
        <dbReference type="ARBA" id="ARBA00022670"/>
    </source>
</evidence>